<evidence type="ECO:0000313" key="8">
    <source>
        <dbReference type="Proteomes" id="UP000694923"/>
    </source>
</evidence>
<dbReference type="CDD" id="cd07936">
    <property type="entry name" value="SCAN"/>
    <property type="match status" value="1"/>
</dbReference>
<dbReference type="SUPFAM" id="SSF47353">
    <property type="entry name" value="Retrovirus capsid dimerization domain-like"/>
    <property type="match status" value="1"/>
</dbReference>
<dbReference type="Gene3D" id="1.10.4020.10">
    <property type="entry name" value="DNA breaking-rejoining enzymes"/>
    <property type="match status" value="1"/>
</dbReference>
<dbReference type="Pfam" id="PF01352">
    <property type="entry name" value="KRAB"/>
    <property type="match status" value="1"/>
</dbReference>
<keyword evidence="2" id="KW-0238">DNA-binding</keyword>
<evidence type="ECO:0000259" key="7">
    <source>
        <dbReference type="PROSITE" id="PS50805"/>
    </source>
</evidence>
<accession>A0ABM0QKY0</accession>
<evidence type="ECO:0000313" key="9">
    <source>
        <dbReference type="RefSeq" id="XP_008569021.1"/>
    </source>
</evidence>
<dbReference type="Pfam" id="PF02023">
    <property type="entry name" value="SCAN"/>
    <property type="match status" value="1"/>
</dbReference>
<dbReference type="GeneID" id="103588956"/>
<dbReference type="InterPro" id="IPR050916">
    <property type="entry name" value="SCAN-C2H2_zinc_finger"/>
</dbReference>
<proteinExistence type="predicted"/>
<sequence>MLASRKRMTSSSRSQIFFMWKPDKALSGPHKVEKEILTSRHLRDTETCRQNFRNFSYPDLAGPRKALSQLRELCLKWLRPEIHSKEQILDLLVLEQFLTILPGEVRTWVKSQYPESSEEVVTLVEDLTQILEEEAPQNSALPQDTPEEDSRGRQACPAWWLNDLVTKESMTFKDVAVDITQEDWELMRPVQKELYKTVTLQNYWNMVSLGLTVYRPTVIPLLEEPWMVIKEILEGPSPACPHIVCNPL</sequence>
<evidence type="ECO:0000256" key="2">
    <source>
        <dbReference type="ARBA" id="ARBA00023125"/>
    </source>
</evidence>
<organism evidence="8 9">
    <name type="scientific">Galeopterus variegatus</name>
    <name type="common">Malayan flying lemur</name>
    <name type="synonym">Cynocephalus variegatus</name>
    <dbReference type="NCBI Taxonomy" id="482537"/>
    <lineage>
        <taxon>Eukaryota</taxon>
        <taxon>Metazoa</taxon>
        <taxon>Chordata</taxon>
        <taxon>Craniata</taxon>
        <taxon>Vertebrata</taxon>
        <taxon>Euteleostomi</taxon>
        <taxon>Mammalia</taxon>
        <taxon>Eutheria</taxon>
        <taxon>Euarchontoglires</taxon>
        <taxon>Dermoptera</taxon>
        <taxon>Cynocephalidae</taxon>
        <taxon>Galeopterus</taxon>
    </lineage>
</organism>
<dbReference type="PANTHER" id="PTHR45935:SF29">
    <property type="entry name" value="SCAN BOX DOMAIN-CONTAINING PROTEIN"/>
    <property type="match status" value="1"/>
</dbReference>
<name>A0ABM0QKY0_GALVR</name>
<keyword evidence="4 5" id="KW-0539">Nucleus</keyword>
<dbReference type="Proteomes" id="UP000694923">
    <property type="component" value="Unplaced"/>
</dbReference>
<dbReference type="PROSITE" id="PS50805">
    <property type="entry name" value="KRAB"/>
    <property type="match status" value="1"/>
</dbReference>
<keyword evidence="1" id="KW-0805">Transcription regulation</keyword>
<dbReference type="PROSITE" id="PS50804">
    <property type="entry name" value="SCAN_BOX"/>
    <property type="match status" value="1"/>
</dbReference>
<dbReference type="InterPro" id="IPR038269">
    <property type="entry name" value="SCAN_sf"/>
</dbReference>
<evidence type="ECO:0000256" key="1">
    <source>
        <dbReference type="ARBA" id="ARBA00023015"/>
    </source>
</evidence>
<dbReference type="InterPro" id="IPR003309">
    <property type="entry name" value="SCAN_dom"/>
</dbReference>
<dbReference type="RefSeq" id="XP_008569021.1">
    <property type="nucleotide sequence ID" value="XM_008570799.1"/>
</dbReference>
<protein>
    <submittedName>
        <fullName evidence="9">Zinc finger protein 287 isoform X2</fullName>
    </submittedName>
</protein>
<feature type="domain" description="KRAB" evidence="7">
    <location>
        <begin position="170"/>
        <end position="238"/>
    </location>
</feature>
<evidence type="ECO:0000256" key="4">
    <source>
        <dbReference type="ARBA" id="ARBA00023242"/>
    </source>
</evidence>
<evidence type="ECO:0000256" key="3">
    <source>
        <dbReference type="ARBA" id="ARBA00023163"/>
    </source>
</evidence>
<keyword evidence="3" id="KW-0804">Transcription</keyword>
<comment type="subcellular location">
    <subcellularLocation>
        <location evidence="5">Nucleus</location>
    </subcellularLocation>
</comment>
<dbReference type="InterPro" id="IPR001909">
    <property type="entry name" value="KRAB"/>
</dbReference>
<dbReference type="CDD" id="cd07765">
    <property type="entry name" value="KRAB_A-box"/>
    <property type="match status" value="1"/>
</dbReference>
<feature type="domain" description="SCAN box" evidence="6">
    <location>
        <begin position="49"/>
        <end position="127"/>
    </location>
</feature>
<evidence type="ECO:0000256" key="5">
    <source>
        <dbReference type="PROSITE-ProRule" id="PRU00187"/>
    </source>
</evidence>
<dbReference type="PANTHER" id="PTHR45935">
    <property type="entry name" value="PROTEIN ZBED8-RELATED"/>
    <property type="match status" value="1"/>
</dbReference>
<dbReference type="SUPFAM" id="SSF109640">
    <property type="entry name" value="KRAB domain (Kruppel-associated box)"/>
    <property type="match status" value="1"/>
</dbReference>
<reference evidence="9" key="1">
    <citation type="submission" date="2025-08" db="UniProtKB">
        <authorList>
            <consortium name="RefSeq"/>
        </authorList>
    </citation>
    <scope>IDENTIFICATION</scope>
</reference>
<gene>
    <name evidence="9" type="primary">ZNF287</name>
</gene>
<dbReference type="SMART" id="SM00349">
    <property type="entry name" value="KRAB"/>
    <property type="match status" value="1"/>
</dbReference>
<dbReference type="SMART" id="SM00431">
    <property type="entry name" value="SCAN"/>
    <property type="match status" value="1"/>
</dbReference>
<dbReference type="InterPro" id="IPR036051">
    <property type="entry name" value="KRAB_dom_sf"/>
</dbReference>
<dbReference type="Gene3D" id="6.10.140.140">
    <property type="match status" value="1"/>
</dbReference>
<keyword evidence="8" id="KW-1185">Reference proteome</keyword>
<evidence type="ECO:0000259" key="6">
    <source>
        <dbReference type="PROSITE" id="PS50804"/>
    </source>
</evidence>